<protein>
    <submittedName>
        <fullName evidence="12">ATP-dependent DNA helicase RecG</fullName>
    </submittedName>
</protein>
<dbReference type="EMBL" id="RYUX01000002">
    <property type="protein sequence ID" value="RYQ39560.1"/>
    <property type="molecule type" value="Genomic_DNA"/>
</dbReference>
<dbReference type="AlphaFoldDB" id="A0A4Q5AZF6"/>
<reference evidence="13 14" key="1">
    <citation type="submission" date="2018-12" db="EMBL/GenBank/DDBJ databases">
        <title>Unveiling genomic diversity among members of the Bifidobacterium pseudolongum species, a widely distributed gut commensal of the animal kingdom.</title>
        <authorList>
            <person name="Lugli G.A."/>
            <person name="Duranti S."/>
            <person name="Albert K."/>
            <person name="Mancabelli L."/>
            <person name="Napoli S."/>
            <person name="Viappiani A."/>
            <person name="Anzalone R."/>
            <person name="Longhi G."/>
            <person name="Milani C."/>
            <person name="Turroni F."/>
            <person name="Alessandri G."/>
            <person name="Sela D.A."/>
            <person name="Van Sinderen D."/>
            <person name="Ventura M."/>
        </authorList>
    </citation>
    <scope>NUCLEOTIDE SEQUENCE [LARGE SCALE GENOMIC DNA]</scope>
    <source>
        <strain evidence="12 15">2001B</strain>
        <strain evidence="11 14">2002B</strain>
        <strain evidence="10 13">2071B</strain>
    </source>
</reference>
<evidence type="ECO:0000259" key="8">
    <source>
        <dbReference type="PROSITE" id="PS51192"/>
    </source>
</evidence>
<dbReference type="SMART" id="SM00487">
    <property type="entry name" value="DEXDc"/>
    <property type="match status" value="1"/>
</dbReference>
<dbReference type="InterPro" id="IPR001650">
    <property type="entry name" value="Helicase_C-like"/>
</dbReference>
<dbReference type="PANTHER" id="PTHR47964:SF1">
    <property type="entry name" value="ATP-DEPENDENT DNA HELICASE HOMOLOG RECG, CHLOROPLASTIC"/>
    <property type="match status" value="1"/>
</dbReference>
<evidence type="ECO:0000313" key="15">
    <source>
        <dbReference type="Proteomes" id="UP000293208"/>
    </source>
</evidence>
<dbReference type="GO" id="GO:0006281">
    <property type="term" value="P:DNA repair"/>
    <property type="evidence" value="ECO:0007669"/>
    <property type="project" value="UniProtKB-KW"/>
</dbReference>
<dbReference type="Proteomes" id="UP000292655">
    <property type="component" value="Unassembled WGS sequence"/>
</dbReference>
<dbReference type="GO" id="GO:0005524">
    <property type="term" value="F:ATP binding"/>
    <property type="evidence" value="ECO:0007669"/>
    <property type="project" value="UniProtKB-KW"/>
</dbReference>
<dbReference type="InterPro" id="IPR045562">
    <property type="entry name" value="RecG_dom3_C"/>
</dbReference>
<dbReference type="GO" id="GO:0016787">
    <property type="term" value="F:hydrolase activity"/>
    <property type="evidence" value="ECO:0007669"/>
    <property type="project" value="UniProtKB-KW"/>
</dbReference>
<dbReference type="Proteomes" id="UP000293208">
    <property type="component" value="Unassembled WGS sequence"/>
</dbReference>
<keyword evidence="2" id="KW-0227">DNA damage</keyword>
<evidence type="ECO:0000256" key="7">
    <source>
        <dbReference type="ARBA" id="ARBA00023204"/>
    </source>
</evidence>
<keyword evidence="5" id="KW-0067">ATP-binding</keyword>
<dbReference type="SUPFAM" id="SSF52540">
    <property type="entry name" value="P-loop containing nucleoside triphosphate hydrolases"/>
    <property type="match status" value="2"/>
</dbReference>
<evidence type="ECO:0000256" key="6">
    <source>
        <dbReference type="ARBA" id="ARBA00023125"/>
    </source>
</evidence>
<evidence type="ECO:0000313" key="10">
    <source>
        <dbReference type="EMBL" id="RYQ20787.1"/>
    </source>
</evidence>
<evidence type="ECO:0000256" key="1">
    <source>
        <dbReference type="ARBA" id="ARBA00022741"/>
    </source>
</evidence>
<dbReference type="PROSITE" id="PS51194">
    <property type="entry name" value="HELICASE_CTER"/>
    <property type="match status" value="1"/>
</dbReference>
<feature type="domain" description="Helicase ATP-binding" evidence="8">
    <location>
        <begin position="352"/>
        <end position="513"/>
    </location>
</feature>
<dbReference type="InterPro" id="IPR027417">
    <property type="entry name" value="P-loop_NTPase"/>
</dbReference>
<evidence type="ECO:0000256" key="2">
    <source>
        <dbReference type="ARBA" id="ARBA00022763"/>
    </source>
</evidence>
<dbReference type="SUPFAM" id="SSF50249">
    <property type="entry name" value="Nucleic acid-binding proteins"/>
    <property type="match status" value="1"/>
</dbReference>
<dbReference type="GO" id="GO:0003678">
    <property type="term" value="F:DNA helicase activity"/>
    <property type="evidence" value="ECO:0007669"/>
    <property type="project" value="TreeGrafter"/>
</dbReference>
<dbReference type="InterPro" id="IPR012340">
    <property type="entry name" value="NA-bd_OB-fold"/>
</dbReference>
<dbReference type="InterPro" id="IPR047112">
    <property type="entry name" value="RecG/Mfd"/>
</dbReference>
<dbReference type="SMART" id="SM00490">
    <property type="entry name" value="HELICc"/>
    <property type="match status" value="1"/>
</dbReference>
<evidence type="ECO:0000313" key="12">
    <source>
        <dbReference type="EMBL" id="RYQ40391.1"/>
    </source>
</evidence>
<proteinExistence type="predicted"/>
<evidence type="ECO:0000259" key="9">
    <source>
        <dbReference type="PROSITE" id="PS51194"/>
    </source>
</evidence>
<name>A0A4Q5AZF6_9BIFI</name>
<keyword evidence="4 12" id="KW-0347">Helicase</keyword>
<sequence length="795" mass="86207">MTNTTVNTPLAALLTNKRRVSALKALGVLTVADALTYYPFRVTDPVPVRALAEVCFGEKMACAVDVRALRVTPMNARRGYRLEVLVDDAPTAASRAMQPRAAALVFFSHRKSYVDWMASRLRAGLQLVISGDPSTFNDRLQFTHPDILTVAPAEPPAAEPQLAFGEPAVQPQPRLRYDVDSVAQGLARATRPRPVYHANSRISSEHIHETIDQVLRLLAGEDPFAASPVTADSAQFGEQFALGEAARARLAEQIPDVLPESVRTAKRLMHRAQAFCAIHEPQSVADFKRAIETMRYEEAFVCQCALLMARGRAATSHAYACTDVQLRDGYIERLPFALTNGQREVIDAIGTDMSRAHPMQRLLQGEVGSGKTVVAVAAMLQAVGSGHQAVLVAPTQVLAEQHFQSISASVGDLVPVHLLTGGMKLAARRKVLAAAASGEPCIVVATHAAFSKSFQAPNLALAVIDEQHRFGVEQREALRAKSERDPHLLVMTATPIPRTAAMTWFGDLDISWLTELPGGRKPIRTFVIPEADAHMMADMFWHIRRRIDEGERAYIICPRIEPSDAEDEGGGEADVPELLSGEALGESTQPRAPLHAVVEIAQRLQSLPQFRGVRLCTLTGRDDDAEKARIMADFESGETPVIVATTVVEVGVDVPQASCITIFDADRYGLSQLHQLRGRVGRGGTDSWAFLVSRAEPGTVAQERLEVIAGSLDGAEIASRDLELRGAGDVLGDAQSGGKSSLKLLRVVQDARMIADARARAQELLAHDPDLEGHVQLAGAVLDFTRGNEQYLTSN</sequence>
<dbReference type="Gene3D" id="3.40.50.300">
    <property type="entry name" value="P-loop containing nucleotide triphosphate hydrolases"/>
    <property type="match status" value="2"/>
</dbReference>
<keyword evidence="3" id="KW-0378">Hydrolase</keyword>
<keyword evidence="6" id="KW-0238">DNA-binding</keyword>
<evidence type="ECO:0000256" key="5">
    <source>
        <dbReference type="ARBA" id="ARBA00022840"/>
    </source>
</evidence>
<dbReference type="InterPro" id="IPR011545">
    <property type="entry name" value="DEAD/DEAH_box_helicase_dom"/>
</dbReference>
<accession>A0A4Q5AZF6</accession>
<dbReference type="InterPro" id="IPR014001">
    <property type="entry name" value="Helicase_ATP-bd"/>
</dbReference>
<keyword evidence="1" id="KW-0547">Nucleotide-binding</keyword>
<dbReference type="Proteomes" id="UP000291187">
    <property type="component" value="Unassembled WGS sequence"/>
</dbReference>
<dbReference type="GO" id="GO:0003677">
    <property type="term" value="F:DNA binding"/>
    <property type="evidence" value="ECO:0007669"/>
    <property type="project" value="UniProtKB-KW"/>
</dbReference>
<dbReference type="EMBL" id="RYUM01000003">
    <property type="protein sequence ID" value="RYQ20787.1"/>
    <property type="molecule type" value="Genomic_DNA"/>
</dbReference>
<gene>
    <name evidence="12" type="ORF">PG2001B_0272</name>
    <name evidence="11" type="ORF">PG2002B_0263</name>
    <name evidence="10" type="ORF">PG2071B_0208</name>
</gene>
<dbReference type="EMBL" id="RYUY01000001">
    <property type="protein sequence ID" value="RYQ40391.1"/>
    <property type="molecule type" value="Genomic_DNA"/>
</dbReference>
<dbReference type="PROSITE" id="PS51192">
    <property type="entry name" value="HELICASE_ATP_BIND_1"/>
    <property type="match status" value="1"/>
</dbReference>
<dbReference type="Pfam" id="PF19833">
    <property type="entry name" value="RecG_dom3_C"/>
    <property type="match status" value="1"/>
</dbReference>
<evidence type="ECO:0000256" key="3">
    <source>
        <dbReference type="ARBA" id="ARBA00022801"/>
    </source>
</evidence>
<evidence type="ECO:0000313" key="13">
    <source>
        <dbReference type="Proteomes" id="UP000291187"/>
    </source>
</evidence>
<evidence type="ECO:0000313" key="14">
    <source>
        <dbReference type="Proteomes" id="UP000292655"/>
    </source>
</evidence>
<dbReference type="Pfam" id="PF00270">
    <property type="entry name" value="DEAD"/>
    <property type="match status" value="1"/>
</dbReference>
<dbReference type="Pfam" id="PF00271">
    <property type="entry name" value="Helicase_C"/>
    <property type="match status" value="1"/>
</dbReference>
<comment type="caution">
    <text evidence="12">The sequence shown here is derived from an EMBL/GenBank/DDBJ whole genome shotgun (WGS) entry which is preliminary data.</text>
</comment>
<evidence type="ECO:0000313" key="11">
    <source>
        <dbReference type="EMBL" id="RYQ39560.1"/>
    </source>
</evidence>
<evidence type="ECO:0000256" key="4">
    <source>
        <dbReference type="ARBA" id="ARBA00022806"/>
    </source>
</evidence>
<dbReference type="PANTHER" id="PTHR47964">
    <property type="entry name" value="ATP-DEPENDENT DNA HELICASE HOMOLOG RECG, CHLOROPLASTIC"/>
    <property type="match status" value="1"/>
</dbReference>
<dbReference type="CDD" id="cd04488">
    <property type="entry name" value="RecG_wedge_OBF"/>
    <property type="match status" value="1"/>
</dbReference>
<keyword evidence="7" id="KW-0234">DNA repair</keyword>
<organism evidence="12 15">
    <name type="scientific">Bifidobacterium pseudolongum subsp. globosum</name>
    <dbReference type="NCBI Taxonomy" id="1690"/>
    <lineage>
        <taxon>Bacteria</taxon>
        <taxon>Bacillati</taxon>
        <taxon>Actinomycetota</taxon>
        <taxon>Actinomycetes</taxon>
        <taxon>Bifidobacteriales</taxon>
        <taxon>Bifidobacteriaceae</taxon>
        <taxon>Bifidobacterium</taxon>
    </lineage>
</organism>
<feature type="domain" description="Helicase C-terminal" evidence="9">
    <location>
        <begin position="574"/>
        <end position="723"/>
    </location>
</feature>